<dbReference type="InterPro" id="IPR018060">
    <property type="entry name" value="HTH_AraC"/>
</dbReference>
<feature type="domain" description="HTH araC/xylS-type" evidence="4">
    <location>
        <begin position="248"/>
        <end position="346"/>
    </location>
</feature>
<dbReference type="CDD" id="cd03136">
    <property type="entry name" value="GATase1_AraC_ArgR_like"/>
    <property type="match status" value="1"/>
</dbReference>
<dbReference type="InterPro" id="IPR020449">
    <property type="entry name" value="Tscrpt_reg_AraC-type_HTH"/>
</dbReference>
<name>A0A839IRG6_9GAMM</name>
<sequence length="352" mass="39276">MTESQTKRTFSTSMRDTNSPFLPDGKQVGTRPIRVGFILQEHFSMMAFTAAVDAIVTANLVNTTPLFSFSTYGIDQSTVRSDLGIDISVNDTLPHITLEGDNGLDILLVCGGFRCDINQNPALNSALKSAARYKLTLGGLWNGAIALAHAQLLDRRHCALHPDNHAYMQEHFPDAILSDQTWIADNQRFTSAGPSSALEMMLSLIEGLYGKDTVRAIREILSCDKNNDSENNQITQTRDNPNLPDLLRELLQLMNSNIEEPLSIDELAGCVNASRRRVERLFQTHLETTPSRYYLELRITQARRLLLQSNESIANIAVSCGFLSSTHFSHCFKDFFGISPSQARQKHRSQES</sequence>
<dbReference type="Gene3D" id="3.40.50.880">
    <property type="match status" value="1"/>
</dbReference>
<comment type="caution">
    <text evidence="5">The sequence shown here is derived from an EMBL/GenBank/DDBJ whole genome shotgun (WGS) entry which is preliminary data.</text>
</comment>
<dbReference type="SUPFAM" id="SSF52317">
    <property type="entry name" value="Class I glutamine amidotransferase-like"/>
    <property type="match status" value="1"/>
</dbReference>
<proteinExistence type="predicted"/>
<keyword evidence="3" id="KW-0804">Transcription</keyword>
<evidence type="ECO:0000256" key="1">
    <source>
        <dbReference type="ARBA" id="ARBA00023015"/>
    </source>
</evidence>
<dbReference type="InterPro" id="IPR009057">
    <property type="entry name" value="Homeodomain-like_sf"/>
</dbReference>
<dbReference type="RefSeq" id="WP_182808583.1">
    <property type="nucleotide sequence ID" value="NZ_JACJFM010000009.1"/>
</dbReference>
<evidence type="ECO:0000313" key="5">
    <source>
        <dbReference type="EMBL" id="MBB1486806.1"/>
    </source>
</evidence>
<dbReference type="Gene3D" id="1.10.10.60">
    <property type="entry name" value="Homeodomain-like"/>
    <property type="match status" value="1"/>
</dbReference>
<dbReference type="SUPFAM" id="SSF46689">
    <property type="entry name" value="Homeodomain-like"/>
    <property type="match status" value="2"/>
</dbReference>
<dbReference type="Pfam" id="PF12833">
    <property type="entry name" value="HTH_18"/>
    <property type="match status" value="1"/>
</dbReference>
<dbReference type="InterPro" id="IPR029062">
    <property type="entry name" value="Class_I_gatase-like"/>
</dbReference>
<dbReference type="InterPro" id="IPR002818">
    <property type="entry name" value="DJ-1/PfpI"/>
</dbReference>
<dbReference type="PROSITE" id="PS01124">
    <property type="entry name" value="HTH_ARAC_FAMILY_2"/>
    <property type="match status" value="1"/>
</dbReference>
<dbReference type="PANTHER" id="PTHR43280">
    <property type="entry name" value="ARAC-FAMILY TRANSCRIPTIONAL REGULATOR"/>
    <property type="match status" value="1"/>
</dbReference>
<dbReference type="Pfam" id="PF01965">
    <property type="entry name" value="DJ-1_PfpI"/>
    <property type="match status" value="1"/>
</dbReference>
<reference evidence="5 6" key="1">
    <citation type="submission" date="2020-08" db="EMBL/GenBank/DDBJ databases">
        <title>Oceanospirillum sp. nov. isolated from marine sediment.</title>
        <authorList>
            <person name="Ji X."/>
        </authorList>
    </citation>
    <scope>NUCLEOTIDE SEQUENCE [LARGE SCALE GENOMIC DNA]</scope>
    <source>
        <strain evidence="5 6">D5</strain>
    </source>
</reference>
<evidence type="ECO:0000256" key="3">
    <source>
        <dbReference type="ARBA" id="ARBA00023163"/>
    </source>
</evidence>
<protein>
    <submittedName>
        <fullName evidence="5">GlxA family transcriptional regulator</fullName>
    </submittedName>
</protein>
<gene>
    <name evidence="5" type="ORF">H4O21_09310</name>
</gene>
<dbReference type="AlphaFoldDB" id="A0A839IRG6"/>
<dbReference type="PROSITE" id="PS00041">
    <property type="entry name" value="HTH_ARAC_FAMILY_1"/>
    <property type="match status" value="1"/>
</dbReference>
<evidence type="ECO:0000259" key="4">
    <source>
        <dbReference type="PROSITE" id="PS01124"/>
    </source>
</evidence>
<keyword evidence="1" id="KW-0805">Transcription regulation</keyword>
<dbReference type="GO" id="GO:0043565">
    <property type="term" value="F:sequence-specific DNA binding"/>
    <property type="evidence" value="ECO:0007669"/>
    <property type="project" value="InterPro"/>
</dbReference>
<dbReference type="InterPro" id="IPR018062">
    <property type="entry name" value="HTH_AraC-typ_CS"/>
</dbReference>
<organism evidence="5 6">
    <name type="scientific">Oceanospirillum sediminis</name>
    <dbReference type="NCBI Taxonomy" id="2760088"/>
    <lineage>
        <taxon>Bacteria</taxon>
        <taxon>Pseudomonadati</taxon>
        <taxon>Pseudomonadota</taxon>
        <taxon>Gammaproteobacteria</taxon>
        <taxon>Oceanospirillales</taxon>
        <taxon>Oceanospirillaceae</taxon>
        <taxon>Oceanospirillum</taxon>
    </lineage>
</organism>
<keyword evidence="2" id="KW-0238">DNA-binding</keyword>
<dbReference type="PANTHER" id="PTHR43280:SF28">
    <property type="entry name" value="HTH-TYPE TRANSCRIPTIONAL ACTIVATOR RHAS"/>
    <property type="match status" value="1"/>
</dbReference>
<evidence type="ECO:0000313" key="6">
    <source>
        <dbReference type="Proteomes" id="UP000565262"/>
    </source>
</evidence>
<dbReference type="EMBL" id="JACJFM010000009">
    <property type="protein sequence ID" value="MBB1486806.1"/>
    <property type="molecule type" value="Genomic_DNA"/>
</dbReference>
<dbReference type="PRINTS" id="PR00032">
    <property type="entry name" value="HTHARAC"/>
</dbReference>
<keyword evidence="6" id="KW-1185">Reference proteome</keyword>
<accession>A0A839IRG6</accession>
<dbReference type="SMART" id="SM00342">
    <property type="entry name" value="HTH_ARAC"/>
    <property type="match status" value="1"/>
</dbReference>
<evidence type="ECO:0000256" key="2">
    <source>
        <dbReference type="ARBA" id="ARBA00023125"/>
    </source>
</evidence>
<dbReference type="GO" id="GO:0003700">
    <property type="term" value="F:DNA-binding transcription factor activity"/>
    <property type="evidence" value="ECO:0007669"/>
    <property type="project" value="InterPro"/>
</dbReference>
<dbReference type="Proteomes" id="UP000565262">
    <property type="component" value="Unassembled WGS sequence"/>
</dbReference>